<dbReference type="EMBL" id="JAYKXN010000002">
    <property type="protein sequence ID" value="KAK7309864.1"/>
    <property type="molecule type" value="Genomic_DNA"/>
</dbReference>
<keyword evidence="3" id="KW-1185">Reference proteome</keyword>
<gene>
    <name evidence="2" type="ORF">RJT34_06949</name>
</gene>
<dbReference type="AlphaFoldDB" id="A0AAN9K635"/>
<accession>A0AAN9K635</accession>
<dbReference type="PANTHER" id="PTHR31513:SF10">
    <property type="entry name" value="TYROSINE-PROTEIN KINASE EPHRIN TYPE A_B RECEPTOR-LIKE DOMAIN-CONTAINING PROTEIN"/>
    <property type="match status" value="1"/>
</dbReference>
<name>A0AAN9K635_CLITE</name>
<feature type="domain" description="DUF8003" evidence="1">
    <location>
        <begin position="77"/>
        <end position="133"/>
    </location>
</feature>
<comment type="caution">
    <text evidence="2">The sequence shown here is derived from an EMBL/GenBank/DDBJ whole genome shotgun (WGS) entry which is preliminary data.</text>
</comment>
<proteinExistence type="predicted"/>
<dbReference type="Pfam" id="PF26010">
    <property type="entry name" value="DUF8003"/>
    <property type="match status" value="1"/>
</dbReference>
<dbReference type="PANTHER" id="PTHR31513">
    <property type="entry name" value="EPHRIN TYPE-B RECEPTOR"/>
    <property type="match status" value="1"/>
</dbReference>
<reference evidence="2 3" key="1">
    <citation type="submission" date="2024-01" db="EMBL/GenBank/DDBJ databases">
        <title>The genomes of 5 underutilized Papilionoideae crops provide insights into root nodulation and disease resistance.</title>
        <authorList>
            <person name="Yuan L."/>
        </authorList>
    </citation>
    <scope>NUCLEOTIDE SEQUENCE [LARGE SCALE GENOMIC DNA]</scope>
    <source>
        <strain evidence="2">LY-2023</strain>
        <tissue evidence="2">Leaf</tissue>
    </source>
</reference>
<dbReference type="InterPro" id="IPR058316">
    <property type="entry name" value="DUF8003"/>
</dbReference>
<evidence type="ECO:0000259" key="1">
    <source>
        <dbReference type="Pfam" id="PF26010"/>
    </source>
</evidence>
<evidence type="ECO:0000313" key="3">
    <source>
        <dbReference type="Proteomes" id="UP001359559"/>
    </source>
</evidence>
<dbReference type="Proteomes" id="UP001359559">
    <property type="component" value="Unassembled WGS sequence"/>
</dbReference>
<organism evidence="2 3">
    <name type="scientific">Clitoria ternatea</name>
    <name type="common">Butterfly pea</name>
    <dbReference type="NCBI Taxonomy" id="43366"/>
    <lineage>
        <taxon>Eukaryota</taxon>
        <taxon>Viridiplantae</taxon>
        <taxon>Streptophyta</taxon>
        <taxon>Embryophyta</taxon>
        <taxon>Tracheophyta</taxon>
        <taxon>Spermatophyta</taxon>
        <taxon>Magnoliopsida</taxon>
        <taxon>eudicotyledons</taxon>
        <taxon>Gunneridae</taxon>
        <taxon>Pentapetalae</taxon>
        <taxon>rosids</taxon>
        <taxon>fabids</taxon>
        <taxon>Fabales</taxon>
        <taxon>Fabaceae</taxon>
        <taxon>Papilionoideae</taxon>
        <taxon>50 kb inversion clade</taxon>
        <taxon>NPAAA clade</taxon>
        <taxon>indigoferoid/millettioid clade</taxon>
        <taxon>Phaseoleae</taxon>
        <taxon>Clitoria</taxon>
    </lineage>
</organism>
<sequence>MSLSSINRSGYNHQHDFWKSFELAHYGSSEFELMAEELLMSDSEIKASRTIRLVLLSFGFPVDLTSFVRQHSIWEYPVGTYKNVSGSDRALCHDCPPQGLPHRALYIPIRGAVAETPCLYKCISDRYHMPNCYTSAEFYTEFLIWKPIVGHRRAWSSIVGIYHLVAATSDLMLAYLDFFLGGDEKRSDLPPHLHQRFPMCIIFGGDRSYMSPFSLHSDNILTSIMS</sequence>
<evidence type="ECO:0000313" key="2">
    <source>
        <dbReference type="EMBL" id="KAK7309864.1"/>
    </source>
</evidence>
<protein>
    <recommendedName>
        <fullName evidence="1">DUF8003 domain-containing protein</fullName>
    </recommendedName>
</protein>